<feature type="region of interest" description="Disordered" evidence="5">
    <location>
        <begin position="193"/>
        <end position="215"/>
    </location>
</feature>
<keyword evidence="4" id="KW-0539">Nucleus</keyword>
<keyword evidence="3" id="KW-0804">Transcription</keyword>
<dbReference type="InterPro" id="IPR007852">
    <property type="entry name" value="Cdc73/Parafibromin"/>
</dbReference>
<dbReference type="InterPro" id="IPR031336">
    <property type="entry name" value="CDC73_C"/>
</dbReference>
<feature type="region of interest" description="Disordered" evidence="5">
    <location>
        <begin position="128"/>
        <end position="148"/>
    </location>
</feature>
<dbReference type="Proteomes" id="UP000253472">
    <property type="component" value="Unassembled WGS sequence"/>
</dbReference>
<evidence type="ECO:0000256" key="1">
    <source>
        <dbReference type="ARBA" id="ARBA00004123"/>
    </source>
</evidence>
<comment type="similarity">
    <text evidence="2">Belongs to the CDC73 family.</text>
</comment>
<evidence type="ECO:0000313" key="8">
    <source>
        <dbReference type="Proteomes" id="UP000253472"/>
    </source>
</evidence>
<reference evidence="7 8" key="1">
    <citation type="submission" date="2018-06" db="EMBL/GenBank/DDBJ databases">
        <title>Whole genome sequencing of Candida tropicalis (genome annotated by CSBL at Korea University).</title>
        <authorList>
            <person name="Ahn J."/>
        </authorList>
    </citation>
    <scope>NUCLEOTIDE SEQUENCE [LARGE SCALE GENOMIC DNA]</scope>
    <source>
        <strain evidence="7 8">ATCC 20962</strain>
    </source>
</reference>
<protein>
    <submittedName>
        <fullName evidence="7">Cell division control protein 73</fullName>
    </submittedName>
</protein>
<dbReference type="Gene3D" id="3.40.50.11990">
    <property type="entry name" value="RNA polymerase II accessory factor, Cdc73 C-terminal domain"/>
    <property type="match status" value="1"/>
</dbReference>
<evidence type="ECO:0000256" key="2">
    <source>
        <dbReference type="ARBA" id="ARBA00010427"/>
    </source>
</evidence>
<comment type="subcellular location">
    <subcellularLocation>
        <location evidence="1">Nucleus</location>
    </subcellularLocation>
</comment>
<feature type="domain" description="Cell division control protein 73 C-terminal" evidence="6">
    <location>
        <begin position="212"/>
        <end position="363"/>
    </location>
</feature>
<dbReference type="GO" id="GO:0006368">
    <property type="term" value="P:transcription elongation by RNA polymerase II"/>
    <property type="evidence" value="ECO:0007669"/>
    <property type="project" value="InterPro"/>
</dbReference>
<dbReference type="GO" id="GO:0000993">
    <property type="term" value="F:RNA polymerase II complex binding"/>
    <property type="evidence" value="ECO:0007669"/>
    <property type="project" value="TreeGrafter"/>
</dbReference>
<organism evidence="7 8">
    <name type="scientific">Candida viswanathii</name>
    <dbReference type="NCBI Taxonomy" id="5486"/>
    <lineage>
        <taxon>Eukaryota</taxon>
        <taxon>Fungi</taxon>
        <taxon>Dikarya</taxon>
        <taxon>Ascomycota</taxon>
        <taxon>Saccharomycotina</taxon>
        <taxon>Pichiomycetes</taxon>
        <taxon>Debaryomycetaceae</taxon>
        <taxon>Candida/Lodderomyces clade</taxon>
        <taxon>Candida</taxon>
    </lineage>
</organism>
<dbReference type="GO" id="GO:0051301">
    <property type="term" value="P:cell division"/>
    <property type="evidence" value="ECO:0007669"/>
    <property type="project" value="UniProtKB-KW"/>
</dbReference>
<dbReference type="GO" id="GO:0032968">
    <property type="term" value="P:positive regulation of transcription elongation by RNA polymerase II"/>
    <property type="evidence" value="ECO:0007669"/>
    <property type="project" value="TreeGrafter"/>
</dbReference>
<dbReference type="PANTHER" id="PTHR12466">
    <property type="entry name" value="CDC73 DOMAIN PROTEIN"/>
    <property type="match status" value="1"/>
</dbReference>
<feature type="compositionally biased region" description="Basic and acidic residues" evidence="5">
    <location>
        <begin position="135"/>
        <end position="148"/>
    </location>
</feature>
<gene>
    <name evidence="7" type="primary">CDC73_0</name>
    <name evidence="7" type="ORF">Cantr_04915</name>
</gene>
<dbReference type="STRING" id="5486.A0A367XT81"/>
<evidence type="ECO:0000313" key="7">
    <source>
        <dbReference type="EMBL" id="RCK56450.1"/>
    </source>
</evidence>
<dbReference type="Pfam" id="PF05179">
    <property type="entry name" value="CDC73_C"/>
    <property type="match status" value="1"/>
</dbReference>
<dbReference type="OrthoDB" id="2186602at2759"/>
<dbReference type="PANTHER" id="PTHR12466:SF8">
    <property type="entry name" value="PARAFIBROMIN"/>
    <property type="match status" value="1"/>
</dbReference>
<keyword evidence="8" id="KW-1185">Reference proteome</keyword>
<dbReference type="InterPro" id="IPR038103">
    <property type="entry name" value="CDC73_C_sf"/>
</dbReference>
<evidence type="ECO:0000256" key="5">
    <source>
        <dbReference type="SAM" id="MobiDB-lite"/>
    </source>
</evidence>
<sequence>MSTSTGAPLRALRKATTKGEPVVLFKDGEKTESIVDATEVQFGQDKTKYDLNMTTNFYSDDNFEHAENLRSVVFCYLLKKSNLLDYREESENLGIPLFKFLVRTDLLTWLNGDAETCQFVKDEKVADESAAAKTSDTKTSEPNKKHKLEDDQLERISKFERESIDHNAALRGSKNIDFGYLISDAKRLILELKRSKSTPGSNSRGGSKEGPKKQPIILVSPATTALLSLSNIKEFLEEGKFTEPNPSNRPDSGLVMVNHPSDKLISSGQRIMVVDNIENFTKLEYWERVIAIFTTGQTWQFSRYIHPEPENLFQKYRGFYFGYQGETAPVQIKDWNVTEVRVDRDKRFKDKVVVKDFWTEIDKILINKGYGKLY</sequence>
<evidence type="ECO:0000256" key="3">
    <source>
        <dbReference type="ARBA" id="ARBA00023163"/>
    </source>
</evidence>
<name>A0A367XT81_9ASCO</name>
<accession>A0A367XT81</accession>
<dbReference type="GO" id="GO:0016593">
    <property type="term" value="C:Cdc73/Paf1 complex"/>
    <property type="evidence" value="ECO:0007669"/>
    <property type="project" value="InterPro"/>
</dbReference>
<keyword evidence="7" id="KW-0132">Cell division</keyword>
<dbReference type="AlphaFoldDB" id="A0A367XT81"/>
<proteinExistence type="inferred from homology"/>
<evidence type="ECO:0000259" key="6">
    <source>
        <dbReference type="Pfam" id="PF05179"/>
    </source>
</evidence>
<comment type="caution">
    <text evidence="7">The sequence shown here is derived from an EMBL/GenBank/DDBJ whole genome shotgun (WGS) entry which is preliminary data.</text>
</comment>
<dbReference type="EMBL" id="QLNQ01000029">
    <property type="protein sequence ID" value="RCK56450.1"/>
    <property type="molecule type" value="Genomic_DNA"/>
</dbReference>
<keyword evidence="7" id="KW-0131">Cell cycle</keyword>
<evidence type="ECO:0000256" key="4">
    <source>
        <dbReference type="ARBA" id="ARBA00023242"/>
    </source>
</evidence>